<name>A0A6A6EWY0_9PEZI</name>
<dbReference type="InterPro" id="IPR049326">
    <property type="entry name" value="Rhodopsin_dom_fungi"/>
</dbReference>
<keyword evidence="2 7" id="KW-0812">Transmembrane</keyword>
<keyword evidence="3 7" id="KW-1133">Transmembrane helix</keyword>
<dbReference type="PANTHER" id="PTHR33048">
    <property type="entry name" value="PTH11-LIKE INTEGRAL MEMBRANE PROTEIN (AFU_ORTHOLOGUE AFUA_5G11245)"/>
    <property type="match status" value="1"/>
</dbReference>
<dbReference type="GO" id="GO:0016020">
    <property type="term" value="C:membrane"/>
    <property type="evidence" value="ECO:0007669"/>
    <property type="project" value="UniProtKB-SubCell"/>
</dbReference>
<feature type="transmembrane region" description="Helical" evidence="7">
    <location>
        <begin position="165"/>
        <end position="188"/>
    </location>
</feature>
<proteinExistence type="inferred from homology"/>
<evidence type="ECO:0000256" key="7">
    <source>
        <dbReference type="SAM" id="Phobius"/>
    </source>
</evidence>
<evidence type="ECO:0000256" key="3">
    <source>
        <dbReference type="ARBA" id="ARBA00022989"/>
    </source>
</evidence>
<feature type="domain" description="Rhodopsin" evidence="8">
    <location>
        <begin position="33"/>
        <end position="149"/>
    </location>
</feature>
<sequence>MGSANSVPAVYDAPARSILALDIILTTVALVGRMASRKMMKATLAADDYLTYIAYSANLGLLVAGLILVSHGAVSIPALSKMSLSEMRFNRSTLNGLAVLYVLSISFIKTSILFLYRRTFTMLTTWFRIAWWFTMTLVMLWTITCFILLGLQATGTLPKGGFSRLGISITGAFNAISDLMILGLPVVMIGRMKLPRKQKIGLIGIFLVGGIGCAVSIIRAILFFINRNHHLNDAYTTYLDIITTATESSAGLMCACLPLCKPVIVRILKHLRLWQGKGDPTGWSTLDESESRSIPFKIERNNRSVQGGDYDVQLLPLKSTGQPAGTIREESPRPWDRDFERQAPGRRPFG</sequence>
<feature type="domain" description="Rhodopsin" evidence="8">
    <location>
        <begin position="169"/>
        <end position="265"/>
    </location>
</feature>
<evidence type="ECO:0000259" key="8">
    <source>
        <dbReference type="Pfam" id="PF20684"/>
    </source>
</evidence>
<keyword evidence="4 7" id="KW-0472">Membrane</keyword>
<feature type="transmembrane region" description="Helical" evidence="7">
    <location>
        <begin position="52"/>
        <end position="74"/>
    </location>
</feature>
<feature type="region of interest" description="Disordered" evidence="6">
    <location>
        <begin position="316"/>
        <end position="350"/>
    </location>
</feature>
<dbReference type="OrthoDB" id="5429740at2759"/>
<comment type="subcellular location">
    <subcellularLocation>
        <location evidence="1">Membrane</location>
        <topology evidence="1">Multi-pass membrane protein</topology>
    </subcellularLocation>
</comment>
<feature type="transmembrane region" description="Helical" evidence="7">
    <location>
        <begin position="200"/>
        <end position="225"/>
    </location>
</feature>
<dbReference type="EMBL" id="ML994610">
    <property type="protein sequence ID" value="KAF2195522.1"/>
    <property type="molecule type" value="Genomic_DNA"/>
</dbReference>
<feature type="transmembrane region" description="Helical" evidence="7">
    <location>
        <begin position="13"/>
        <end position="31"/>
    </location>
</feature>
<keyword evidence="10" id="KW-1185">Reference proteome</keyword>
<organism evidence="9 10">
    <name type="scientific">Zopfia rhizophila CBS 207.26</name>
    <dbReference type="NCBI Taxonomy" id="1314779"/>
    <lineage>
        <taxon>Eukaryota</taxon>
        <taxon>Fungi</taxon>
        <taxon>Dikarya</taxon>
        <taxon>Ascomycota</taxon>
        <taxon>Pezizomycotina</taxon>
        <taxon>Dothideomycetes</taxon>
        <taxon>Dothideomycetes incertae sedis</taxon>
        <taxon>Zopfiaceae</taxon>
        <taxon>Zopfia</taxon>
    </lineage>
</organism>
<evidence type="ECO:0000256" key="6">
    <source>
        <dbReference type="SAM" id="MobiDB-lite"/>
    </source>
</evidence>
<reference evidence="9" key="1">
    <citation type="journal article" date="2020" name="Stud. Mycol.">
        <title>101 Dothideomycetes genomes: a test case for predicting lifestyles and emergence of pathogens.</title>
        <authorList>
            <person name="Haridas S."/>
            <person name="Albert R."/>
            <person name="Binder M."/>
            <person name="Bloem J."/>
            <person name="Labutti K."/>
            <person name="Salamov A."/>
            <person name="Andreopoulos B."/>
            <person name="Baker S."/>
            <person name="Barry K."/>
            <person name="Bills G."/>
            <person name="Bluhm B."/>
            <person name="Cannon C."/>
            <person name="Castanera R."/>
            <person name="Culley D."/>
            <person name="Daum C."/>
            <person name="Ezra D."/>
            <person name="Gonzalez J."/>
            <person name="Henrissat B."/>
            <person name="Kuo A."/>
            <person name="Liang C."/>
            <person name="Lipzen A."/>
            <person name="Lutzoni F."/>
            <person name="Magnuson J."/>
            <person name="Mondo S."/>
            <person name="Nolan M."/>
            <person name="Ohm R."/>
            <person name="Pangilinan J."/>
            <person name="Park H.-J."/>
            <person name="Ramirez L."/>
            <person name="Alfaro M."/>
            <person name="Sun H."/>
            <person name="Tritt A."/>
            <person name="Yoshinaga Y."/>
            <person name="Zwiers L.-H."/>
            <person name="Turgeon B."/>
            <person name="Goodwin S."/>
            <person name="Spatafora J."/>
            <person name="Crous P."/>
            <person name="Grigoriev I."/>
        </authorList>
    </citation>
    <scope>NUCLEOTIDE SEQUENCE</scope>
    <source>
        <strain evidence="9">CBS 207.26</strain>
    </source>
</reference>
<feature type="transmembrane region" description="Helical" evidence="7">
    <location>
        <begin position="129"/>
        <end position="153"/>
    </location>
</feature>
<dbReference type="AlphaFoldDB" id="A0A6A6EWY0"/>
<evidence type="ECO:0000256" key="1">
    <source>
        <dbReference type="ARBA" id="ARBA00004141"/>
    </source>
</evidence>
<evidence type="ECO:0000256" key="2">
    <source>
        <dbReference type="ARBA" id="ARBA00022692"/>
    </source>
</evidence>
<evidence type="ECO:0000256" key="5">
    <source>
        <dbReference type="ARBA" id="ARBA00038359"/>
    </source>
</evidence>
<comment type="similarity">
    <text evidence="5">Belongs to the SAT4 family.</text>
</comment>
<evidence type="ECO:0000256" key="4">
    <source>
        <dbReference type="ARBA" id="ARBA00023136"/>
    </source>
</evidence>
<evidence type="ECO:0000313" key="9">
    <source>
        <dbReference type="EMBL" id="KAF2195522.1"/>
    </source>
</evidence>
<feature type="transmembrane region" description="Helical" evidence="7">
    <location>
        <begin position="94"/>
        <end position="117"/>
    </location>
</feature>
<dbReference type="PANTHER" id="PTHR33048:SF47">
    <property type="entry name" value="INTEGRAL MEMBRANE PROTEIN-RELATED"/>
    <property type="match status" value="1"/>
</dbReference>
<gene>
    <name evidence="9" type="ORF">K469DRAFT_681829</name>
</gene>
<evidence type="ECO:0000313" key="10">
    <source>
        <dbReference type="Proteomes" id="UP000800200"/>
    </source>
</evidence>
<protein>
    <recommendedName>
        <fullName evidence="8">Rhodopsin domain-containing protein</fullName>
    </recommendedName>
</protein>
<dbReference type="Proteomes" id="UP000800200">
    <property type="component" value="Unassembled WGS sequence"/>
</dbReference>
<dbReference type="Pfam" id="PF20684">
    <property type="entry name" value="Fung_rhodopsin"/>
    <property type="match status" value="2"/>
</dbReference>
<dbReference type="InterPro" id="IPR052337">
    <property type="entry name" value="SAT4-like"/>
</dbReference>
<accession>A0A6A6EWY0</accession>
<feature type="compositionally biased region" description="Basic and acidic residues" evidence="6">
    <location>
        <begin position="327"/>
        <end position="343"/>
    </location>
</feature>